<evidence type="ECO:0000256" key="2">
    <source>
        <dbReference type="ARBA" id="ARBA00023125"/>
    </source>
</evidence>
<reference evidence="5 6" key="1">
    <citation type="submission" date="2019-07" db="EMBL/GenBank/DDBJ databases">
        <title>The pathways for chlorine oxyanion respiration interact through the shared metabolite chlorate.</title>
        <authorList>
            <person name="Barnum T.P."/>
            <person name="Cheng Y."/>
            <person name="Hill K.A."/>
            <person name="Lucas L.N."/>
            <person name="Carlson H.K."/>
            <person name="Coates J.D."/>
        </authorList>
    </citation>
    <scope>NUCLEOTIDE SEQUENCE [LARGE SCALE GENOMIC DNA]</scope>
    <source>
        <strain evidence="5 6">SFB-1</strain>
    </source>
</reference>
<organism evidence="5 6">
    <name type="scientific">Denitromonas halophila</name>
    <dbReference type="NCBI Taxonomy" id="1629404"/>
    <lineage>
        <taxon>Bacteria</taxon>
        <taxon>Pseudomonadati</taxon>
        <taxon>Pseudomonadota</taxon>
        <taxon>Betaproteobacteria</taxon>
        <taxon>Rhodocyclales</taxon>
        <taxon>Zoogloeaceae</taxon>
        <taxon>Denitromonas</taxon>
    </lineage>
</organism>
<evidence type="ECO:0000313" key="5">
    <source>
        <dbReference type="EMBL" id="TVO79454.1"/>
    </source>
</evidence>
<dbReference type="InterPro" id="IPR018060">
    <property type="entry name" value="HTH_AraC"/>
</dbReference>
<dbReference type="GO" id="GO:0043565">
    <property type="term" value="F:sequence-specific DNA binding"/>
    <property type="evidence" value="ECO:0007669"/>
    <property type="project" value="InterPro"/>
</dbReference>
<accession>A0A557RL05</accession>
<keyword evidence="1" id="KW-0805">Transcription regulation</keyword>
<comment type="caution">
    <text evidence="5">The sequence shown here is derived from an EMBL/GenBank/DDBJ whole genome shotgun (WGS) entry which is preliminary data.</text>
</comment>
<dbReference type="PROSITE" id="PS01124">
    <property type="entry name" value="HTH_ARAC_FAMILY_2"/>
    <property type="match status" value="1"/>
</dbReference>
<evidence type="ECO:0000256" key="3">
    <source>
        <dbReference type="ARBA" id="ARBA00023163"/>
    </source>
</evidence>
<dbReference type="PANTHER" id="PTHR46796:SF7">
    <property type="entry name" value="ARAC FAMILY TRANSCRIPTIONAL REGULATOR"/>
    <property type="match status" value="1"/>
</dbReference>
<dbReference type="PANTHER" id="PTHR46796">
    <property type="entry name" value="HTH-TYPE TRANSCRIPTIONAL ACTIVATOR RHAS-RELATED"/>
    <property type="match status" value="1"/>
</dbReference>
<dbReference type="SMART" id="SM00342">
    <property type="entry name" value="HTH_ARAC"/>
    <property type="match status" value="1"/>
</dbReference>
<dbReference type="InterPro" id="IPR032783">
    <property type="entry name" value="AraC_lig"/>
</dbReference>
<proteinExistence type="predicted"/>
<dbReference type="AlphaFoldDB" id="A0A557RL05"/>
<protein>
    <submittedName>
        <fullName evidence="5">AraC family transcriptional regulator</fullName>
    </submittedName>
</protein>
<dbReference type="InterPro" id="IPR009057">
    <property type="entry name" value="Homeodomain-like_sf"/>
</dbReference>
<keyword evidence="2" id="KW-0238">DNA-binding</keyword>
<evidence type="ECO:0000256" key="1">
    <source>
        <dbReference type="ARBA" id="ARBA00023015"/>
    </source>
</evidence>
<dbReference type="EMBL" id="VMNI01000002">
    <property type="protein sequence ID" value="TVO79454.1"/>
    <property type="molecule type" value="Genomic_DNA"/>
</dbReference>
<keyword evidence="3" id="KW-0804">Transcription</keyword>
<dbReference type="InterPro" id="IPR050204">
    <property type="entry name" value="AraC_XylS_family_regulators"/>
</dbReference>
<evidence type="ECO:0000313" key="6">
    <source>
        <dbReference type="Proteomes" id="UP000318349"/>
    </source>
</evidence>
<dbReference type="Pfam" id="PF12833">
    <property type="entry name" value="HTH_18"/>
    <property type="match status" value="1"/>
</dbReference>
<dbReference type="GO" id="GO:0003700">
    <property type="term" value="F:DNA-binding transcription factor activity"/>
    <property type="evidence" value="ECO:0007669"/>
    <property type="project" value="InterPro"/>
</dbReference>
<name>A0A557RL05_9RHOO</name>
<feature type="domain" description="HTH araC/xylS-type" evidence="4">
    <location>
        <begin position="181"/>
        <end position="277"/>
    </location>
</feature>
<dbReference type="SUPFAM" id="SSF46689">
    <property type="entry name" value="Homeodomain-like"/>
    <property type="match status" value="1"/>
</dbReference>
<sequence>MPTAPRLDRLTSLLTGLMPRMQIRHMGDLTDAATVASDAADCLHLRLVVAGSVAFDSPKGTQTLTAPAIAVFRNDQAHDLRPVDDVTCRVFCAEAFFDGPAAPLLLEAFDAPLFLPMTAAMPGLTQTIGLIALEVESPRCGGGVLLSRAGEILLIGLLRHLLSNQILPRGVLAGLADPGLARALVAVHSQPAAPWSLEAMAETAGVSRTTFAERFRDNLGITPRRYLNAFRLTIARREIAAGRGLKRAAQAAGYESPAALSRALSRVANESGTPSAA</sequence>
<gene>
    <name evidence="5" type="ORF">FHP89_01490</name>
</gene>
<dbReference type="Gene3D" id="1.10.10.60">
    <property type="entry name" value="Homeodomain-like"/>
    <property type="match status" value="1"/>
</dbReference>
<evidence type="ECO:0000259" key="4">
    <source>
        <dbReference type="PROSITE" id="PS01124"/>
    </source>
</evidence>
<dbReference type="Proteomes" id="UP000318349">
    <property type="component" value="Unassembled WGS sequence"/>
</dbReference>
<dbReference type="Pfam" id="PF12852">
    <property type="entry name" value="Cupin_6"/>
    <property type="match status" value="1"/>
</dbReference>